<evidence type="ECO:0000313" key="7">
    <source>
        <dbReference type="Proteomes" id="UP000184038"/>
    </source>
</evidence>
<dbReference type="PROSITE" id="PS51918">
    <property type="entry name" value="RADICAL_SAM"/>
    <property type="match status" value="1"/>
</dbReference>
<gene>
    <name evidence="6" type="ORF">SAMN02746066_02298</name>
</gene>
<dbReference type="GO" id="GO:0051536">
    <property type="term" value="F:iron-sulfur cluster binding"/>
    <property type="evidence" value="ECO:0007669"/>
    <property type="project" value="UniProtKB-KW"/>
</dbReference>
<dbReference type="OrthoDB" id="9808591at2"/>
<dbReference type="InterPro" id="IPR006638">
    <property type="entry name" value="Elp3/MiaA/NifB-like_rSAM"/>
</dbReference>
<dbReference type="GO" id="GO:0003824">
    <property type="term" value="F:catalytic activity"/>
    <property type="evidence" value="ECO:0007669"/>
    <property type="project" value="InterPro"/>
</dbReference>
<dbReference type="RefSeq" id="WP_073287753.1">
    <property type="nucleotide sequence ID" value="NZ_FRCP01000011.1"/>
</dbReference>
<dbReference type="Pfam" id="PF04055">
    <property type="entry name" value="Radical_SAM"/>
    <property type="match status" value="1"/>
</dbReference>
<dbReference type="PANTHER" id="PTHR11228:SF7">
    <property type="entry name" value="PQQA PEPTIDE CYCLASE"/>
    <property type="match status" value="1"/>
</dbReference>
<name>A0A1M7JJL8_9FIRM</name>
<evidence type="ECO:0000256" key="2">
    <source>
        <dbReference type="ARBA" id="ARBA00022723"/>
    </source>
</evidence>
<keyword evidence="1" id="KW-0949">S-adenosyl-L-methionine</keyword>
<keyword evidence="4" id="KW-0411">Iron-sulfur</keyword>
<dbReference type="AlphaFoldDB" id="A0A1M7JJL8"/>
<dbReference type="SMART" id="SM00729">
    <property type="entry name" value="Elp3"/>
    <property type="match status" value="1"/>
</dbReference>
<protein>
    <submittedName>
        <fullName evidence="6">Radical SAM superfamily enzyme, MoaA/NifB/PqqE/SkfB family</fullName>
    </submittedName>
</protein>
<dbReference type="InterPro" id="IPR013785">
    <property type="entry name" value="Aldolase_TIM"/>
</dbReference>
<keyword evidence="2" id="KW-0479">Metal-binding</keyword>
<accession>A0A1M7JJL8</accession>
<proteinExistence type="predicted"/>
<evidence type="ECO:0000256" key="3">
    <source>
        <dbReference type="ARBA" id="ARBA00023004"/>
    </source>
</evidence>
<keyword evidence="3" id="KW-0408">Iron</keyword>
<evidence type="ECO:0000313" key="6">
    <source>
        <dbReference type="EMBL" id="SHM52697.1"/>
    </source>
</evidence>
<dbReference type="InterPro" id="IPR058240">
    <property type="entry name" value="rSAM_sf"/>
</dbReference>
<dbReference type="SFLD" id="SFLDG01067">
    <property type="entry name" value="SPASM/twitch_domain_containing"/>
    <property type="match status" value="1"/>
</dbReference>
<dbReference type="GO" id="GO:0046872">
    <property type="term" value="F:metal ion binding"/>
    <property type="evidence" value="ECO:0007669"/>
    <property type="project" value="UniProtKB-KW"/>
</dbReference>
<dbReference type="Proteomes" id="UP000184038">
    <property type="component" value="Unassembled WGS sequence"/>
</dbReference>
<evidence type="ECO:0000256" key="1">
    <source>
        <dbReference type="ARBA" id="ARBA00022691"/>
    </source>
</evidence>
<evidence type="ECO:0000256" key="4">
    <source>
        <dbReference type="ARBA" id="ARBA00023014"/>
    </source>
</evidence>
<dbReference type="InterPro" id="IPR007197">
    <property type="entry name" value="rSAM"/>
</dbReference>
<dbReference type="EMBL" id="FRCP01000011">
    <property type="protein sequence ID" value="SHM52697.1"/>
    <property type="molecule type" value="Genomic_DNA"/>
</dbReference>
<dbReference type="STRING" id="1120996.SAMN02746066_02298"/>
<organism evidence="6 7">
    <name type="scientific">Anaerosporobacter mobilis DSM 15930</name>
    <dbReference type="NCBI Taxonomy" id="1120996"/>
    <lineage>
        <taxon>Bacteria</taxon>
        <taxon>Bacillati</taxon>
        <taxon>Bacillota</taxon>
        <taxon>Clostridia</taxon>
        <taxon>Lachnospirales</taxon>
        <taxon>Lachnospiraceae</taxon>
        <taxon>Anaerosporobacter</taxon>
    </lineage>
</organism>
<dbReference type="CDD" id="cd01335">
    <property type="entry name" value="Radical_SAM"/>
    <property type="match status" value="1"/>
</dbReference>
<feature type="domain" description="Radical SAM core" evidence="5">
    <location>
        <begin position="1"/>
        <end position="230"/>
    </location>
</feature>
<dbReference type="SFLD" id="SFLDS00029">
    <property type="entry name" value="Radical_SAM"/>
    <property type="match status" value="1"/>
</dbReference>
<dbReference type="Gene3D" id="3.20.20.70">
    <property type="entry name" value="Aldolase class I"/>
    <property type="match status" value="1"/>
</dbReference>
<dbReference type="PANTHER" id="PTHR11228">
    <property type="entry name" value="RADICAL SAM DOMAIN PROTEIN"/>
    <property type="match status" value="1"/>
</dbReference>
<dbReference type="SUPFAM" id="SSF102114">
    <property type="entry name" value="Radical SAM enzymes"/>
    <property type="match status" value="1"/>
</dbReference>
<evidence type="ECO:0000259" key="5">
    <source>
        <dbReference type="PROSITE" id="PS51918"/>
    </source>
</evidence>
<dbReference type="InterPro" id="IPR050377">
    <property type="entry name" value="Radical_SAM_PqqE_MftC-like"/>
</dbReference>
<keyword evidence="7" id="KW-1185">Reference proteome</keyword>
<sequence length="325" mass="38132">MGKKRVIVWRITQTCNMTCKFCSYSKEVIRQRNDANLEEVERVSDILGKYKQKTGEELLISFIGGEPFLWEPILNLSKKMAMEYGVEISTTTNGILLASREVRKTIINYFSEIVISVDGFEECNDDVRQCVGHFKTVSENIAKLVQEKREAGSNLVIKVNTILMRKNIGQFEEFCEYLANLGVNEITFNQLGGYDRPEFYGDNRLEPMQVAQLIERLPHIRERLSKYGFIVHGSESYLERILLTTENRKNPIIECNPCSWFWFINENGYISPCSYTSYEYKYDTKQIKSLEDIAQVELYYRELRQCKRSKWCEDCYCTQVYDKFE</sequence>
<reference evidence="6 7" key="1">
    <citation type="submission" date="2016-11" db="EMBL/GenBank/DDBJ databases">
        <authorList>
            <person name="Jaros S."/>
            <person name="Januszkiewicz K."/>
            <person name="Wedrychowicz H."/>
        </authorList>
    </citation>
    <scope>NUCLEOTIDE SEQUENCE [LARGE SCALE GENOMIC DNA]</scope>
    <source>
        <strain evidence="6 7">DSM 15930</strain>
    </source>
</reference>